<evidence type="ECO:0000256" key="13">
    <source>
        <dbReference type="ARBA" id="ARBA00032850"/>
    </source>
</evidence>
<sequence length="485" mass="50403">MLRRPLPRAMLGVAVVAAAAAGYPYLHREAFAGGNSAPPASPPLASSGTATSPVDFPTIVERYGPAVVNISVTSTERPGSVPVPGGIDPEDPFFQFFKRFAPQFQWPQGNTPRVIRGLGSGFIVSADGLILTNAHVVDGAREVKVKLTDRREFKAKVLGVDARSDVALLRIDASSLPTVVLGDSSRVRAGEPVLAIGSPYGFESTATGGIVSAVARPLPEDTFPFIQTDVAVNPGNSGGPLFNRYGQVIGINAQIYTQTGGYQGLSFAIPINVATKVEAQLLAHGKVTRGRLGIGIQDVDQSLGQSFGLPRPAGALIDSVEPGSPAAASGLKPGDVVTQADNLAIESSADLAAHIADLKPGTGTTLRLIRNREPLTVAVKVGVFEEKSASRQDEGSPANRLGLAVRPLNEAERRSDGLANGLVVEDVSGAAARAGIEPGDVILSLNGTPIASREQLRGLAAKAGKQVALLILRDNARIFIPVELG</sequence>
<keyword evidence="6" id="KW-0645">Protease</keyword>
<evidence type="ECO:0000259" key="14">
    <source>
        <dbReference type="PROSITE" id="PS50106"/>
    </source>
</evidence>
<dbReference type="PROSITE" id="PS50106">
    <property type="entry name" value="PDZ"/>
    <property type="match status" value="2"/>
</dbReference>
<comment type="similarity">
    <text evidence="3">Belongs to the peptidase S1C family.</text>
</comment>
<evidence type="ECO:0000256" key="12">
    <source>
        <dbReference type="ARBA" id="ARBA00023016"/>
    </source>
</evidence>
<dbReference type="InterPro" id="IPR041489">
    <property type="entry name" value="PDZ_6"/>
</dbReference>
<evidence type="ECO:0000256" key="7">
    <source>
        <dbReference type="ARBA" id="ARBA00022729"/>
    </source>
</evidence>
<feature type="domain" description="PDZ" evidence="14">
    <location>
        <begin position="281"/>
        <end position="372"/>
    </location>
</feature>
<feature type="domain" description="PDZ" evidence="14">
    <location>
        <begin position="386"/>
        <end position="475"/>
    </location>
</feature>
<dbReference type="EMBL" id="CAJZAF010000028">
    <property type="protein sequence ID" value="CAG9180803.1"/>
    <property type="molecule type" value="Genomic_DNA"/>
</dbReference>
<dbReference type="Pfam" id="PF13365">
    <property type="entry name" value="Trypsin_2"/>
    <property type="match status" value="1"/>
</dbReference>
<dbReference type="CDD" id="cd10839">
    <property type="entry name" value="cpPDZ1_DegP-like"/>
    <property type="match status" value="1"/>
</dbReference>
<comment type="catalytic activity">
    <reaction evidence="1">
        <text>Acts on substrates that are at least partially unfolded. The cleavage site P1 residue is normally between a pair of hydrophobic residues, such as Val-|-Val.</text>
        <dbReference type="EC" id="3.4.21.107"/>
    </reaction>
</comment>
<dbReference type="PANTHER" id="PTHR22939:SF130">
    <property type="entry name" value="PERIPLASMIC SERINE ENDOPROTEASE DEGP-LIKE-RELATED"/>
    <property type="match status" value="1"/>
</dbReference>
<keyword evidence="16" id="KW-1185">Reference proteome</keyword>
<dbReference type="PRINTS" id="PR00834">
    <property type="entry name" value="PROTEASES2C"/>
</dbReference>
<keyword evidence="9" id="KW-0574">Periplasm</keyword>
<dbReference type="PANTHER" id="PTHR22939">
    <property type="entry name" value="SERINE PROTEASE FAMILY S1C HTRA-RELATED"/>
    <property type="match status" value="1"/>
</dbReference>
<dbReference type="InterPro" id="IPR001940">
    <property type="entry name" value="Peptidase_S1C"/>
</dbReference>
<evidence type="ECO:0000256" key="6">
    <source>
        <dbReference type="ARBA" id="ARBA00022670"/>
    </source>
</evidence>
<organism evidence="15 16">
    <name type="scientific">Cupriavidus pinatubonensis</name>
    <dbReference type="NCBI Taxonomy" id="248026"/>
    <lineage>
        <taxon>Bacteria</taxon>
        <taxon>Pseudomonadati</taxon>
        <taxon>Pseudomonadota</taxon>
        <taxon>Betaproteobacteria</taxon>
        <taxon>Burkholderiales</taxon>
        <taxon>Burkholderiaceae</taxon>
        <taxon>Cupriavidus</taxon>
    </lineage>
</organism>
<evidence type="ECO:0000313" key="16">
    <source>
        <dbReference type="Proteomes" id="UP000701702"/>
    </source>
</evidence>
<comment type="subcellular location">
    <subcellularLocation>
        <location evidence="2">Periplasm</location>
    </subcellularLocation>
</comment>
<dbReference type="Pfam" id="PF13180">
    <property type="entry name" value="PDZ_2"/>
    <property type="match status" value="1"/>
</dbReference>
<evidence type="ECO:0000256" key="9">
    <source>
        <dbReference type="ARBA" id="ARBA00022764"/>
    </source>
</evidence>
<comment type="caution">
    <text evidence="15">The sequence shown here is derived from an EMBL/GenBank/DDBJ whole genome shotgun (WGS) entry which is preliminary data.</text>
</comment>
<dbReference type="EC" id="3.4.21.107" evidence="4"/>
<dbReference type="SMART" id="SM00228">
    <property type="entry name" value="PDZ"/>
    <property type="match status" value="2"/>
</dbReference>
<dbReference type="RefSeq" id="WP_224006071.1">
    <property type="nucleotide sequence ID" value="NZ_CAJZAF010000028.1"/>
</dbReference>
<dbReference type="SUPFAM" id="SSF50494">
    <property type="entry name" value="Trypsin-like serine proteases"/>
    <property type="match status" value="1"/>
</dbReference>
<keyword evidence="8" id="KW-0677">Repeat</keyword>
<protein>
    <recommendedName>
        <fullName evidence="5">Probable periplasmic serine endoprotease DegP-like</fullName>
        <ecNumber evidence="4">3.4.21.107</ecNumber>
    </recommendedName>
    <alternativeName>
        <fullName evidence="13">Protease Do</fullName>
    </alternativeName>
</protein>
<dbReference type="NCBIfam" id="TIGR02037">
    <property type="entry name" value="degP_htrA_DO"/>
    <property type="match status" value="1"/>
</dbReference>
<accession>A0ABN7Z6D3</accession>
<evidence type="ECO:0000256" key="1">
    <source>
        <dbReference type="ARBA" id="ARBA00001772"/>
    </source>
</evidence>
<dbReference type="Proteomes" id="UP000701702">
    <property type="component" value="Unassembled WGS sequence"/>
</dbReference>
<proteinExistence type="inferred from homology"/>
<dbReference type="InterPro" id="IPR009003">
    <property type="entry name" value="Peptidase_S1_PA"/>
</dbReference>
<dbReference type="InterPro" id="IPR036034">
    <property type="entry name" value="PDZ_sf"/>
</dbReference>
<dbReference type="Gene3D" id="2.40.10.120">
    <property type="match status" value="1"/>
</dbReference>
<evidence type="ECO:0000313" key="15">
    <source>
        <dbReference type="EMBL" id="CAG9180803.1"/>
    </source>
</evidence>
<reference evidence="15 16" key="1">
    <citation type="submission" date="2021-08" db="EMBL/GenBank/DDBJ databases">
        <authorList>
            <person name="Peeters C."/>
        </authorList>
    </citation>
    <scope>NUCLEOTIDE SEQUENCE [LARGE SCALE GENOMIC DNA]</scope>
    <source>
        <strain evidence="15 16">LMG 23994</strain>
    </source>
</reference>
<evidence type="ECO:0000256" key="10">
    <source>
        <dbReference type="ARBA" id="ARBA00022801"/>
    </source>
</evidence>
<evidence type="ECO:0000256" key="2">
    <source>
        <dbReference type="ARBA" id="ARBA00004418"/>
    </source>
</evidence>
<keyword evidence="10" id="KW-0378">Hydrolase</keyword>
<dbReference type="Gene3D" id="2.30.42.10">
    <property type="match status" value="2"/>
</dbReference>
<evidence type="ECO:0000256" key="5">
    <source>
        <dbReference type="ARBA" id="ARBA00013958"/>
    </source>
</evidence>
<keyword evidence="12" id="KW-0346">Stress response</keyword>
<dbReference type="Pfam" id="PF17820">
    <property type="entry name" value="PDZ_6"/>
    <property type="match status" value="1"/>
</dbReference>
<keyword evidence="7" id="KW-0732">Signal</keyword>
<dbReference type="InterPro" id="IPR011782">
    <property type="entry name" value="Pept_S1C_Do"/>
</dbReference>
<gene>
    <name evidence="15" type="ORF">LMG23994_04497</name>
</gene>
<evidence type="ECO:0000256" key="11">
    <source>
        <dbReference type="ARBA" id="ARBA00022825"/>
    </source>
</evidence>
<keyword evidence="11" id="KW-0720">Serine protease</keyword>
<dbReference type="SUPFAM" id="SSF50156">
    <property type="entry name" value="PDZ domain-like"/>
    <property type="match status" value="2"/>
</dbReference>
<evidence type="ECO:0000256" key="3">
    <source>
        <dbReference type="ARBA" id="ARBA00010541"/>
    </source>
</evidence>
<dbReference type="InterPro" id="IPR001478">
    <property type="entry name" value="PDZ"/>
</dbReference>
<evidence type="ECO:0000256" key="8">
    <source>
        <dbReference type="ARBA" id="ARBA00022737"/>
    </source>
</evidence>
<name>A0ABN7Z6D3_9BURK</name>
<evidence type="ECO:0000256" key="4">
    <source>
        <dbReference type="ARBA" id="ARBA00013035"/>
    </source>
</evidence>